<evidence type="ECO:0000313" key="2">
    <source>
        <dbReference type="EMBL" id="EGV96958.1"/>
    </source>
</evidence>
<dbReference type="Proteomes" id="UP000001075">
    <property type="component" value="Unassembled WGS sequence"/>
</dbReference>
<reference evidence="3" key="1">
    <citation type="journal article" date="2011" name="Nat. Biotechnol.">
        <title>The genomic sequence of the Chinese hamster ovary (CHO)-K1 cell line.</title>
        <authorList>
            <person name="Xu X."/>
            <person name="Nagarajan H."/>
            <person name="Lewis N.E."/>
            <person name="Pan S."/>
            <person name="Cai Z."/>
            <person name="Liu X."/>
            <person name="Chen W."/>
            <person name="Xie M."/>
            <person name="Wang W."/>
            <person name="Hammond S."/>
            <person name="Andersen M.R."/>
            <person name="Neff N."/>
            <person name="Passarelli B."/>
            <person name="Koh W."/>
            <person name="Fan H.C."/>
            <person name="Wang J."/>
            <person name="Gui Y."/>
            <person name="Lee K.H."/>
            <person name="Betenbaugh M.J."/>
            <person name="Quake S.R."/>
            <person name="Famili I."/>
            <person name="Palsson B.O."/>
            <person name="Wang J."/>
        </authorList>
    </citation>
    <scope>NUCLEOTIDE SEQUENCE [LARGE SCALE GENOMIC DNA]</scope>
    <source>
        <strain evidence="3">CHO K1 cell line</strain>
    </source>
</reference>
<name>G3HQ96_CRIGR</name>
<sequence length="113" mass="11992">MIAGPWVTRKLGGRWRTAGTARSVTPVHQHPQPDQSNLSPSLHHPRWTVHGDAAGSPVPLLGARPLTVVATKSSSQRRLKGRGQPVGTARPKSEEEGKPGRLRVGTGTKSSGL</sequence>
<organism evidence="2 3">
    <name type="scientific">Cricetulus griseus</name>
    <name type="common">Chinese hamster</name>
    <name type="synonym">Cricetulus barabensis griseus</name>
    <dbReference type="NCBI Taxonomy" id="10029"/>
    <lineage>
        <taxon>Eukaryota</taxon>
        <taxon>Metazoa</taxon>
        <taxon>Chordata</taxon>
        <taxon>Craniata</taxon>
        <taxon>Vertebrata</taxon>
        <taxon>Euteleostomi</taxon>
        <taxon>Mammalia</taxon>
        <taxon>Eutheria</taxon>
        <taxon>Euarchontoglires</taxon>
        <taxon>Glires</taxon>
        <taxon>Rodentia</taxon>
        <taxon>Myomorpha</taxon>
        <taxon>Muroidea</taxon>
        <taxon>Cricetidae</taxon>
        <taxon>Cricetinae</taxon>
        <taxon>Cricetulus</taxon>
    </lineage>
</organism>
<evidence type="ECO:0000313" key="3">
    <source>
        <dbReference type="Proteomes" id="UP000001075"/>
    </source>
</evidence>
<evidence type="ECO:0000256" key="1">
    <source>
        <dbReference type="SAM" id="MobiDB-lite"/>
    </source>
</evidence>
<feature type="region of interest" description="Disordered" evidence="1">
    <location>
        <begin position="1"/>
        <end position="113"/>
    </location>
</feature>
<gene>
    <name evidence="2" type="ORF">I79_012992</name>
</gene>
<accession>G3HQ96</accession>
<dbReference type="InParanoid" id="G3HQ96"/>
<protein>
    <submittedName>
        <fullName evidence="2">Uncharacterized protein</fullName>
    </submittedName>
</protein>
<dbReference type="AlphaFoldDB" id="G3HQ96"/>
<dbReference type="EMBL" id="JH000603">
    <property type="protein sequence ID" value="EGV96958.1"/>
    <property type="molecule type" value="Genomic_DNA"/>
</dbReference>
<proteinExistence type="predicted"/>